<accession>A0A4R6QPK8</accession>
<dbReference type="Proteomes" id="UP000295361">
    <property type="component" value="Unassembled WGS sequence"/>
</dbReference>
<feature type="compositionally biased region" description="Polar residues" evidence="1">
    <location>
        <begin position="109"/>
        <end position="119"/>
    </location>
</feature>
<keyword evidence="2" id="KW-1133">Transmembrane helix</keyword>
<evidence type="ECO:0000313" key="3">
    <source>
        <dbReference type="EMBL" id="TDP72623.1"/>
    </source>
</evidence>
<keyword evidence="2" id="KW-0812">Transmembrane</keyword>
<dbReference type="InParanoid" id="A0A4R6QPK8"/>
<name>A0A4R6QPK8_9BURK</name>
<evidence type="ECO:0000313" key="4">
    <source>
        <dbReference type="Proteomes" id="UP000295361"/>
    </source>
</evidence>
<keyword evidence="2" id="KW-0472">Membrane</keyword>
<gene>
    <name evidence="3" type="ORF">DES47_102368</name>
</gene>
<organism evidence="3 4">
    <name type="scientific">Roseateles toxinivorans</name>
    <dbReference type="NCBI Taxonomy" id="270368"/>
    <lineage>
        <taxon>Bacteria</taxon>
        <taxon>Pseudomonadati</taxon>
        <taxon>Pseudomonadota</taxon>
        <taxon>Betaproteobacteria</taxon>
        <taxon>Burkholderiales</taxon>
        <taxon>Sphaerotilaceae</taxon>
        <taxon>Roseateles</taxon>
    </lineage>
</organism>
<dbReference type="EMBL" id="SNXS01000002">
    <property type="protein sequence ID" value="TDP72623.1"/>
    <property type="molecule type" value="Genomic_DNA"/>
</dbReference>
<feature type="region of interest" description="Disordered" evidence="1">
    <location>
        <begin position="72"/>
        <end position="119"/>
    </location>
</feature>
<dbReference type="RefSeq" id="WP_133700075.1">
    <property type="nucleotide sequence ID" value="NZ_SNXS01000002.1"/>
</dbReference>
<reference evidence="3 4" key="1">
    <citation type="submission" date="2019-03" db="EMBL/GenBank/DDBJ databases">
        <title>Genomic Encyclopedia of Type Strains, Phase IV (KMG-IV): sequencing the most valuable type-strain genomes for metagenomic binning, comparative biology and taxonomic classification.</title>
        <authorList>
            <person name="Goeker M."/>
        </authorList>
    </citation>
    <scope>NUCLEOTIDE SEQUENCE [LARGE SCALE GENOMIC DNA]</scope>
    <source>
        <strain evidence="3 4">DSM 16998</strain>
    </source>
</reference>
<keyword evidence="4" id="KW-1185">Reference proteome</keyword>
<dbReference type="AlphaFoldDB" id="A0A4R6QPK8"/>
<proteinExistence type="predicted"/>
<evidence type="ECO:0000256" key="2">
    <source>
        <dbReference type="SAM" id="Phobius"/>
    </source>
</evidence>
<sequence>MDAQQWVMTVMAFLVGAAVAWVGAHWWFGRKLKDAASNKERLDAARHLASQQAAQARKQIEMLQQEMAEMRLAAQRRSQRAEAQAHASGPAPLPIFGATGPGELPSDGFPQTQILPRKR</sequence>
<comment type="caution">
    <text evidence="3">The sequence shown here is derived from an EMBL/GenBank/DDBJ whole genome shotgun (WGS) entry which is preliminary data.</text>
</comment>
<feature type="transmembrane region" description="Helical" evidence="2">
    <location>
        <begin position="6"/>
        <end position="28"/>
    </location>
</feature>
<feature type="compositionally biased region" description="Low complexity" evidence="1">
    <location>
        <begin position="73"/>
        <end position="87"/>
    </location>
</feature>
<protein>
    <submittedName>
        <fullName evidence="3">Uncharacterized protein</fullName>
    </submittedName>
</protein>
<evidence type="ECO:0000256" key="1">
    <source>
        <dbReference type="SAM" id="MobiDB-lite"/>
    </source>
</evidence>